<reference evidence="28 29" key="1">
    <citation type="submission" date="2022-01" db="EMBL/GenBank/DDBJ databases">
        <title>A high-quality chromosome-level genome assembly of rohu carp, Labeo rohita.</title>
        <authorList>
            <person name="Arick M.A. II"/>
            <person name="Hsu C.-Y."/>
            <person name="Magbanua Z."/>
            <person name="Pechanova O."/>
            <person name="Grover C."/>
            <person name="Miller E."/>
            <person name="Thrash A."/>
            <person name="Ezzel L."/>
            <person name="Alam S."/>
            <person name="Benzie J."/>
            <person name="Hamilton M."/>
            <person name="Karsi A."/>
            <person name="Lawrence M.L."/>
            <person name="Peterson D.G."/>
        </authorList>
    </citation>
    <scope>NUCLEOTIDE SEQUENCE [LARGE SCALE GENOMIC DNA]</scope>
    <source>
        <strain evidence="29">BAU-BD-2019</strain>
        <tissue evidence="28">Blood</tissue>
    </source>
</reference>
<proteinExistence type="inferred from homology"/>
<dbReference type="Gene3D" id="1.10.340.70">
    <property type="match status" value="1"/>
</dbReference>
<dbReference type="Pfam" id="PF17921">
    <property type="entry name" value="Integrase_H2C2"/>
    <property type="match status" value="1"/>
</dbReference>
<gene>
    <name evidence="28" type="ORF">H4Q32_025526</name>
</gene>
<dbReference type="PANTHER" id="PTHR37984">
    <property type="entry name" value="PROTEIN CBG26694"/>
    <property type="match status" value="1"/>
</dbReference>
<dbReference type="InterPro" id="IPR036875">
    <property type="entry name" value="Znf_CCHC_sf"/>
</dbReference>
<keyword evidence="8" id="KW-0479">Metal-binding</keyword>
<keyword evidence="14" id="KW-0695">RNA-directed DNA polymerase</keyword>
<evidence type="ECO:0000256" key="13">
    <source>
        <dbReference type="ARBA" id="ARBA00022908"/>
    </source>
</evidence>
<evidence type="ECO:0000256" key="17">
    <source>
        <dbReference type="ARBA" id="ARBA00023172"/>
    </source>
</evidence>
<evidence type="ECO:0000259" key="26">
    <source>
        <dbReference type="PROSITE" id="PS50878"/>
    </source>
</evidence>
<dbReference type="InterPro" id="IPR041588">
    <property type="entry name" value="Integrase_H2C2"/>
</dbReference>
<keyword evidence="7" id="KW-0540">Nuclease</keyword>
<dbReference type="InterPro" id="IPR036397">
    <property type="entry name" value="RNaseH_sf"/>
</dbReference>
<keyword evidence="4" id="KW-0645">Protease</keyword>
<evidence type="ECO:0000256" key="18">
    <source>
        <dbReference type="ARBA" id="ARBA00023268"/>
    </source>
</evidence>
<evidence type="ECO:0000313" key="28">
    <source>
        <dbReference type="EMBL" id="KAI2646139.1"/>
    </source>
</evidence>
<dbReference type="Gene3D" id="3.10.20.370">
    <property type="match status" value="1"/>
</dbReference>
<keyword evidence="29" id="KW-1185">Reference proteome</keyword>
<feature type="domain" description="Integrase catalytic" evidence="27">
    <location>
        <begin position="1205"/>
        <end position="1364"/>
    </location>
</feature>
<evidence type="ECO:0000256" key="1">
    <source>
        <dbReference type="ARBA" id="ARBA00004123"/>
    </source>
</evidence>
<keyword evidence="5" id="KW-0808">Transferase</keyword>
<keyword evidence="16" id="KW-0238">DNA-binding</keyword>
<dbReference type="PROSITE" id="PS50158">
    <property type="entry name" value="ZF_CCHC"/>
    <property type="match status" value="1"/>
</dbReference>
<dbReference type="PROSITE" id="PS50013">
    <property type="entry name" value="CHROMO_2"/>
    <property type="match status" value="1"/>
</dbReference>
<dbReference type="InterPro" id="IPR016197">
    <property type="entry name" value="Chromo-like_dom_sf"/>
</dbReference>
<evidence type="ECO:0000256" key="8">
    <source>
        <dbReference type="ARBA" id="ARBA00022723"/>
    </source>
</evidence>
<dbReference type="InterPro" id="IPR023780">
    <property type="entry name" value="Chromo_domain"/>
</dbReference>
<dbReference type="Gene3D" id="3.30.70.270">
    <property type="match status" value="2"/>
</dbReference>
<dbReference type="Gene3D" id="3.30.420.10">
    <property type="entry name" value="Ribonuclease H-like superfamily/Ribonuclease H"/>
    <property type="match status" value="1"/>
</dbReference>
<dbReference type="InterPro" id="IPR041577">
    <property type="entry name" value="RT_RNaseH_2"/>
</dbReference>
<evidence type="ECO:0000256" key="9">
    <source>
        <dbReference type="ARBA" id="ARBA00022750"/>
    </source>
</evidence>
<dbReference type="Pfam" id="PF24626">
    <property type="entry name" value="SH3_Tf2-1"/>
    <property type="match status" value="1"/>
</dbReference>
<evidence type="ECO:0000256" key="5">
    <source>
        <dbReference type="ARBA" id="ARBA00022679"/>
    </source>
</evidence>
<evidence type="ECO:0000256" key="14">
    <source>
        <dbReference type="ARBA" id="ARBA00022918"/>
    </source>
</evidence>
<evidence type="ECO:0000259" key="27">
    <source>
        <dbReference type="PROSITE" id="PS50994"/>
    </source>
</evidence>
<dbReference type="EC" id="3.1.26.4" evidence="3"/>
<feature type="region of interest" description="Disordered" evidence="21">
    <location>
        <begin position="193"/>
        <end position="219"/>
    </location>
</feature>
<dbReference type="Gene3D" id="2.40.70.10">
    <property type="entry name" value="Acid Proteases"/>
    <property type="match status" value="1"/>
</dbReference>
<evidence type="ECO:0000256" key="11">
    <source>
        <dbReference type="ARBA" id="ARBA00022801"/>
    </source>
</evidence>
<keyword evidence="15" id="KW-0239">DNA-directed DNA polymerase</keyword>
<dbReference type="InterPro" id="IPR043502">
    <property type="entry name" value="DNA/RNA_pol_sf"/>
</dbReference>
<name>A0ABQ8L729_LABRO</name>
<feature type="domain" description="Chromo" evidence="24">
    <location>
        <begin position="1507"/>
        <end position="1557"/>
    </location>
</feature>
<organism evidence="28 29">
    <name type="scientific">Labeo rohita</name>
    <name type="common">Indian major carp</name>
    <name type="synonym">Cyprinus rohita</name>
    <dbReference type="NCBI Taxonomy" id="84645"/>
    <lineage>
        <taxon>Eukaryota</taxon>
        <taxon>Metazoa</taxon>
        <taxon>Chordata</taxon>
        <taxon>Craniata</taxon>
        <taxon>Vertebrata</taxon>
        <taxon>Euteleostomi</taxon>
        <taxon>Actinopterygii</taxon>
        <taxon>Neopterygii</taxon>
        <taxon>Teleostei</taxon>
        <taxon>Ostariophysi</taxon>
        <taxon>Cypriniformes</taxon>
        <taxon>Cyprinidae</taxon>
        <taxon>Labeoninae</taxon>
        <taxon>Labeonini</taxon>
        <taxon>Labeo</taxon>
    </lineage>
</organism>
<dbReference type="SUPFAM" id="SSF53098">
    <property type="entry name" value="Ribonuclease H-like"/>
    <property type="match status" value="1"/>
</dbReference>
<evidence type="ECO:0000256" key="6">
    <source>
        <dbReference type="ARBA" id="ARBA00022695"/>
    </source>
</evidence>
<feature type="transmembrane region" description="Helical" evidence="22">
    <location>
        <begin position="49"/>
        <end position="69"/>
    </location>
</feature>
<keyword evidence="12" id="KW-0460">Magnesium</keyword>
<keyword evidence="20" id="KW-0862">Zinc</keyword>
<dbReference type="CDD" id="cd01647">
    <property type="entry name" value="RT_LTR"/>
    <property type="match status" value="1"/>
</dbReference>
<dbReference type="SUPFAM" id="SSF57756">
    <property type="entry name" value="Retrovirus zinc finger-like domains"/>
    <property type="match status" value="1"/>
</dbReference>
<evidence type="ECO:0000256" key="15">
    <source>
        <dbReference type="ARBA" id="ARBA00022932"/>
    </source>
</evidence>
<evidence type="ECO:0000313" key="29">
    <source>
        <dbReference type="Proteomes" id="UP000830375"/>
    </source>
</evidence>
<dbReference type="CDD" id="cd09274">
    <property type="entry name" value="RNase_HI_RT_Ty3"/>
    <property type="match status" value="1"/>
</dbReference>
<keyword evidence="22" id="KW-0812">Transmembrane</keyword>
<dbReference type="Gene3D" id="4.10.60.10">
    <property type="entry name" value="Zinc finger, CCHC-type"/>
    <property type="match status" value="1"/>
</dbReference>
<dbReference type="SMART" id="SM00298">
    <property type="entry name" value="CHROMO"/>
    <property type="match status" value="1"/>
</dbReference>
<feature type="domain" description="CCHC-type" evidence="25">
    <location>
        <begin position="437"/>
        <end position="451"/>
    </location>
</feature>
<comment type="similarity">
    <text evidence="2">Belongs to the beta type-B retroviral polymerase family. HERV class-II K(HML-2) pol subfamily.</text>
</comment>
<keyword evidence="6" id="KW-0548">Nucleotidyltransferase</keyword>
<dbReference type="InterPro" id="IPR000477">
    <property type="entry name" value="RT_dom"/>
</dbReference>
<keyword evidence="17" id="KW-0233">DNA recombination</keyword>
<keyword evidence="10" id="KW-0255">Endonuclease</keyword>
<keyword evidence="13" id="KW-0229">DNA integration</keyword>
<dbReference type="InterPro" id="IPR005162">
    <property type="entry name" value="Retrotrans_gag_dom"/>
</dbReference>
<sequence length="1687" mass="188993">MSRFRVPSLLLSLFVLFGSLWSGQSALMVRRDCADHELTRYHLWLISPRLYMSPLFLSSLILSAVPAAWTNSGISVFPKQAVKYCLCYFVFFRCRLALVSPLLLAVVNYRLGHLVLCRCRPALESPPSLRRIYSPVMDSAEETELRRALSQQGILLGRQQEELEASRHAYAEVSLQLSQLVERLDQLQASASSAQAAAPVPGPERAVSRHAEPRLNPPAPYSGEPNSCRSFLSQCSLVFALQPSCFPTELSRVAYVITLLVGRAREWGTAMWDGEHACCGSFEAFSGELRKVFDHSARGIEAARALSVLQQRELSVSVYSIEFRTLAATCGWNEKALWDRFLHGLAEHVKDEIYSLELPTGLDGLIDLAIRVDDRITLRSRHRRGGFPRERVTSAESVTARDTVSQCLVLPEEEPMQVGRARLTVGERRRRLANRLCLYCGEAGHVAAACPVAGQRSSRKEEHGVSVTSTRLPSGGRAEFLASLRFGGAAFQVSALIDSGAEGDFMDSGLATRLGVSSVALAKPISARTLCGTLLTKITHVTKFITLTLSGNHAEEIRFFLINSPTTPVVLGHTWLVKHNPHIDWAHSSVLAWSPFCLAQCLGAAFSPVMSCSVLQEELVSLADVPEVYHDLRAVFSKSRASSLPPHRPYDCAIDLLPGTSPPRGRLYSLSGPEREAMERYIHDSLAAGIIRPSSSPAGAGFFFVEKKDGSLRPCIDYRGLNDITVKNRYPLPLMSSAFELLQGATIFTKLDLRSAYHLVRIREGDEWKTAFNTHTGHFEYLVMPFGLSNSPAVFQALVNDVLRDMVDRFVFVYLDDILIFSQNERDHVQHVRRVLQRLLENRLFARMEKCQFHAQSVPFLGFVLSPEGIRMDLAKVEAVADWPTPDSRRAVQRFLGFANFYRRFIRNFSQVALPLTDLTSTRKRFCWSLQAQTAFENLKSRFISAPILTTPDPSRQFIVEVDASEVGVGAVLSQRSPSDERIHPCAFFSHRLTPTERNYDIGNRELLAVKLALEEWRHWLEGAGFPFIVWTDHKNLEYIRTAKRMNSRQARWALFFGRFRFTISYRPGSRNGKPDALSRIFEAKVSPAPPVAILHPEQVVVAAVTWGVESRVRTALGDATVPAGCPESLLFVPQSVRTSVLQWGHSSSLACHPGATCTHRLIKQRFWWPSMARDARRFVSACPICAAGKGSNRPPAGLLQPLSVPSRPWSHIAMDFVTGLPPSNGKTVVLTVVDRFSKATHFIPLPKLPSAREMASIVLDHVFRIHGLPVDVVSDRGPQFVSKFWTEFCRQLGATASLSSGYHPQTNGQAERANQDLESVLRCVASAEPSSWSSRLTMVEYAHNSLPVSSTGLSPFQCCLGYQPPLFPSQESDAVVPSAHAFVQRCLRTWRIAREALTRTGERNKASADRHRIKPPLYVCGQKVWLSSKDINFRLPSRKLGPKFVGPFIITKVLSPVTVRLKLTPQFKKIHLVFHVSKIKPVFRSPLEPLTSAPPPPRLIEGSPAYTVWRLIDVRRRGRSYQYLVDWEGYGPEERCWIPARDVLDHALIDQFHQRHGETSALMVRRDCADHELTRYHLWLISPRLYMSPLFLSSLILSAVPAAWTNSGISVFPKQAVKYCLCYFVFFRCRLALVSPLLLAAVNYRLGHLVLCRCRPALESPPSLRRFTIVCVTLCSEATRNKLYYF</sequence>
<evidence type="ECO:0000256" key="23">
    <source>
        <dbReference type="SAM" id="SignalP"/>
    </source>
</evidence>
<dbReference type="SUPFAM" id="SSF54160">
    <property type="entry name" value="Chromo domain-like"/>
    <property type="match status" value="1"/>
</dbReference>
<evidence type="ECO:0000256" key="22">
    <source>
        <dbReference type="SAM" id="Phobius"/>
    </source>
</evidence>
<comment type="subcellular location">
    <subcellularLocation>
        <location evidence="1">Nucleus</location>
    </subcellularLocation>
</comment>
<feature type="domain" description="Reverse transcriptase" evidence="26">
    <location>
        <begin position="686"/>
        <end position="865"/>
    </location>
</feature>
<dbReference type="Gene3D" id="2.40.50.40">
    <property type="match status" value="1"/>
</dbReference>
<dbReference type="Pfam" id="PF03732">
    <property type="entry name" value="Retrotrans_gag"/>
    <property type="match status" value="1"/>
</dbReference>
<evidence type="ECO:0000256" key="4">
    <source>
        <dbReference type="ARBA" id="ARBA00022670"/>
    </source>
</evidence>
<evidence type="ECO:0000256" key="2">
    <source>
        <dbReference type="ARBA" id="ARBA00010879"/>
    </source>
</evidence>
<evidence type="ECO:0000259" key="24">
    <source>
        <dbReference type="PROSITE" id="PS50013"/>
    </source>
</evidence>
<evidence type="ECO:0000256" key="16">
    <source>
        <dbReference type="ARBA" id="ARBA00023125"/>
    </source>
</evidence>
<evidence type="ECO:0000256" key="19">
    <source>
        <dbReference type="ARBA" id="ARBA00039658"/>
    </source>
</evidence>
<dbReference type="Pfam" id="PF13975">
    <property type="entry name" value="gag-asp_proteas"/>
    <property type="match status" value="1"/>
</dbReference>
<keyword evidence="23" id="KW-0732">Signal</keyword>
<feature type="transmembrane region" description="Helical" evidence="22">
    <location>
        <begin position="81"/>
        <end position="107"/>
    </location>
</feature>
<dbReference type="InterPro" id="IPR050951">
    <property type="entry name" value="Retrovirus_Pol_polyprotein"/>
</dbReference>
<dbReference type="InterPro" id="IPR012337">
    <property type="entry name" value="RNaseH-like_sf"/>
</dbReference>
<keyword evidence="18" id="KW-0511">Multifunctional enzyme</keyword>
<dbReference type="Proteomes" id="UP000830375">
    <property type="component" value="Unassembled WGS sequence"/>
</dbReference>
<evidence type="ECO:0000256" key="3">
    <source>
        <dbReference type="ARBA" id="ARBA00012180"/>
    </source>
</evidence>
<dbReference type="CDD" id="cd00303">
    <property type="entry name" value="retropepsin_like"/>
    <property type="match status" value="1"/>
</dbReference>
<dbReference type="PROSITE" id="PS50878">
    <property type="entry name" value="RT_POL"/>
    <property type="match status" value="1"/>
</dbReference>
<keyword evidence="22" id="KW-0472">Membrane</keyword>
<keyword evidence="9" id="KW-0064">Aspartyl protease</keyword>
<dbReference type="InterPro" id="IPR001584">
    <property type="entry name" value="Integrase_cat-core"/>
</dbReference>
<dbReference type="InterPro" id="IPR001878">
    <property type="entry name" value="Znf_CCHC"/>
</dbReference>
<dbReference type="Pfam" id="PF00078">
    <property type="entry name" value="RVT_1"/>
    <property type="match status" value="1"/>
</dbReference>
<dbReference type="EMBL" id="JACTAM010001841">
    <property type="protein sequence ID" value="KAI2646139.1"/>
    <property type="molecule type" value="Genomic_DNA"/>
</dbReference>
<keyword evidence="20" id="KW-0863">Zinc-finger</keyword>
<evidence type="ECO:0000259" key="25">
    <source>
        <dbReference type="PROSITE" id="PS50158"/>
    </source>
</evidence>
<keyword evidence="22" id="KW-1133">Transmembrane helix</keyword>
<evidence type="ECO:0000256" key="10">
    <source>
        <dbReference type="ARBA" id="ARBA00022759"/>
    </source>
</evidence>
<dbReference type="InterPro" id="IPR043128">
    <property type="entry name" value="Rev_trsase/Diguanyl_cyclase"/>
</dbReference>
<evidence type="ECO:0000256" key="12">
    <source>
        <dbReference type="ARBA" id="ARBA00022842"/>
    </source>
</evidence>
<comment type="caution">
    <text evidence="28">The sequence shown here is derived from an EMBL/GenBank/DDBJ whole genome shotgun (WGS) entry which is preliminary data.</text>
</comment>
<evidence type="ECO:0000256" key="7">
    <source>
        <dbReference type="ARBA" id="ARBA00022722"/>
    </source>
</evidence>
<dbReference type="Pfam" id="PF00385">
    <property type="entry name" value="Chromo"/>
    <property type="match status" value="1"/>
</dbReference>
<dbReference type="Pfam" id="PF17919">
    <property type="entry name" value="RT_RNaseH_2"/>
    <property type="match status" value="1"/>
</dbReference>
<dbReference type="Pfam" id="PF00665">
    <property type="entry name" value="rve"/>
    <property type="match status" value="1"/>
</dbReference>
<feature type="signal peptide" evidence="23">
    <location>
        <begin position="1"/>
        <end position="25"/>
    </location>
</feature>
<keyword evidence="11" id="KW-0378">Hydrolase</keyword>
<evidence type="ECO:0000256" key="20">
    <source>
        <dbReference type="PROSITE-ProRule" id="PRU00047"/>
    </source>
</evidence>
<dbReference type="PROSITE" id="PS50994">
    <property type="entry name" value="INTEGRASE"/>
    <property type="match status" value="1"/>
</dbReference>
<protein>
    <recommendedName>
        <fullName evidence="19">Gypsy retrotransposon integrase-like protein 1</fullName>
        <ecNumber evidence="3">3.1.26.4</ecNumber>
    </recommendedName>
</protein>
<dbReference type="InterPro" id="IPR000953">
    <property type="entry name" value="Chromo/chromo_shadow_dom"/>
</dbReference>
<dbReference type="InterPro" id="IPR021109">
    <property type="entry name" value="Peptidase_aspartic_dom_sf"/>
</dbReference>
<dbReference type="PANTHER" id="PTHR37984:SF5">
    <property type="entry name" value="PROTEIN NYNRIN-LIKE"/>
    <property type="match status" value="1"/>
</dbReference>
<dbReference type="InterPro" id="IPR056924">
    <property type="entry name" value="SH3_Tf2-1"/>
</dbReference>
<dbReference type="Gene3D" id="3.10.10.10">
    <property type="entry name" value="HIV Type 1 Reverse Transcriptase, subunit A, domain 1"/>
    <property type="match status" value="1"/>
</dbReference>
<accession>A0ABQ8L729</accession>
<dbReference type="SUPFAM" id="SSF56672">
    <property type="entry name" value="DNA/RNA polymerases"/>
    <property type="match status" value="1"/>
</dbReference>
<feature type="chain" id="PRO_5045356517" description="Gypsy retrotransposon integrase-like protein 1" evidence="23">
    <location>
        <begin position="26"/>
        <end position="1687"/>
    </location>
</feature>
<evidence type="ECO:0000256" key="21">
    <source>
        <dbReference type="SAM" id="MobiDB-lite"/>
    </source>
</evidence>